<sequence length="349" mass="39636">MNSVREEDLRSIISRMPYGECEDKIFLITGANGFLASYMTDTLMFLNKCFPAFRCKVIALCRNRKKAEERFREWLSYENFILHVQSVEEPIMVDCNVDYVIHAAGNSAAVCAKTIPADILKANIIGTYNLLEFARNKKVKGFLFFSSGAVYGNVEQGRDELREADFFSLDFGAVENCYAEGKRAGEALCRAYFRQYGVPSKIVRIGHTYGPGIDLKDGHVYSDFVSKIIQGKNIIVRDGASVRPFCYVSDAVTAFFKILLEGESGEIYNMVNKNETLSVYELAVKLVKDAFPERKLKVECEKKNTAIERTIVNIDKLLALGWKPETDVVEGFRRTVKSFEEKRKKYLHS</sequence>
<reference evidence="6 7" key="1">
    <citation type="submission" date="2018-09" db="EMBL/GenBank/DDBJ databases">
        <title>Murine metabolic-syndrome-specific gut microbial biobank.</title>
        <authorList>
            <person name="Liu C."/>
        </authorList>
    </citation>
    <scope>NUCLEOTIDE SEQUENCE [LARGE SCALE GENOMIC DNA]</scope>
    <source>
        <strain evidence="6 7">0.1xD8-82</strain>
    </source>
</reference>
<accession>A0A3A9AXR2</accession>
<keyword evidence="2" id="KW-0210">Decarboxylase</keyword>
<proteinExistence type="predicted"/>
<evidence type="ECO:0000313" key="6">
    <source>
        <dbReference type="EMBL" id="RKI92353.1"/>
    </source>
</evidence>
<dbReference type="Gene3D" id="3.40.50.720">
    <property type="entry name" value="NAD(P)-binding Rossmann-like Domain"/>
    <property type="match status" value="1"/>
</dbReference>
<dbReference type="GO" id="GO:0005737">
    <property type="term" value="C:cytoplasm"/>
    <property type="evidence" value="ECO:0007669"/>
    <property type="project" value="TreeGrafter"/>
</dbReference>
<dbReference type="PANTHER" id="PTHR43078">
    <property type="entry name" value="UDP-GLUCURONIC ACID DECARBOXYLASE-RELATED"/>
    <property type="match status" value="1"/>
</dbReference>
<dbReference type="Proteomes" id="UP000280696">
    <property type="component" value="Unassembled WGS sequence"/>
</dbReference>
<comment type="caution">
    <text evidence="6">The sequence shown here is derived from an EMBL/GenBank/DDBJ whole genome shotgun (WGS) entry which is preliminary data.</text>
</comment>
<dbReference type="OrthoDB" id="9811743at2"/>
<evidence type="ECO:0000256" key="1">
    <source>
        <dbReference type="ARBA" id="ARBA00001911"/>
    </source>
</evidence>
<evidence type="ECO:0000256" key="4">
    <source>
        <dbReference type="ARBA" id="ARBA00023239"/>
    </source>
</evidence>
<dbReference type="InterPro" id="IPR036291">
    <property type="entry name" value="NAD(P)-bd_dom_sf"/>
</dbReference>
<gene>
    <name evidence="6" type="ORF">D7V94_06640</name>
</gene>
<evidence type="ECO:0000256" key="2">
    <source>
        <dbReference type="ARBA" id="ARBA00022793"/>
    </source>
</evidence>
<feature type="domain" description="NAD-dependent epimerase/dehydratase" evidence="5">
    <location>
        <begin position="27"/>
        <end position="270"/>
    </location>
</feature>
<dbReference type="EMBL" id="RAYQ01000005">
    <property type="protein sequence ID" value="RKI92353.1"/>
    <property type="molecule type" value="Genomic_DNA"/>
</dbReference>
<dbReference type="RefSeq" id="WP_120468049.1">
    <property type="nucleotide sequence ID" value="NZ_RAYQ01000005.1"/>
</dbReference>
<dbReference type="SUPFAM" id="SSF51735">
    <property type="entry name" value="NAD(P)-binding Rossmann-fold domains"/>
    <property type="match status" value="1"/>
</dbReference>
<evidence type="ECO:0000313" key="7">
    <source>
        <dbReference type="Proteomes" id="UP000280696"/>
    </source>
</evidence>
<dbReference type="InterPro" id="IPR044516">
    <property type="entry name" value="UXS-like"/>
</dbReference>
<evidence type="ECO:0000256" key="3">
    <source>
        <dbReference type="ARBA" id="ARBA00023027"/>
    </source>
</evidence>
<dbReference type="GO" id="GO:0042732">
    <property type="term" value="P:D-xylose metabolic process"/>
    <property type="evidence" value="ECO:0007669"/>
    <property type="project" value="InterPro"/>
</dbReference>
<keyword evidence="3" id="KW-0520">NAD</keyword>
<keyword evidence="7" id="KW-1185">Reference proteome</keyword>
<dbReference type="PANTHER" id="PTHR43078:SF7">
    <property type="entry name" value="UDP-GLUCURONATE DECARBOXYLASE"/>
    <property type="match status" value="1"/>
</dbReference>
<dbReference type="InterPro" id="IPR001509">
    <property type="entry name" value="Epimerase_deHydtase"/>
</dbReference>
<protein>
    <submittedName>
        <fullName evidence="6">NAD-dependent epimerase/dehydratase family protein</fullName>
    </submittedName>
</protein>
<dbReference type="GO" id="GO:0070403">
    <property type="term" value="F:NAD+ binding"/>
    <property type="evidence" value="ECO:0007669"/>
    <property type="project" value="InterPro"/>
</dbReference>
<evidence type="ECO:0000259" key="5">
    <source>
        <dbReference type="Pfam" id="PF01370"/>
    </source>
</evidence>
<keyword evidence="4" id="KW-0456">Lyase</keyword>
<dbReference type="Pfam" id="PF01370">
    <property type="entry name" value="Epimerase"/>
    <property type="match status" value="1"/>
</dbReference>
<name>A0A3A9AXR2_9FIRM</name>
<dbReference type="GO" id="GO:0048040">
    <property type="term" value="F:UDP-glucuronate decarboxylase activity"/>
    <property type="evidence" value="ECO:0007669"/>
    <property type="project" value="TreeGrafter"/>
</dbReference>
<dbReference type="AlphaFoldDB" id="A0A3A9AXR2"/>
<comment type="cofactor">
    <cofactor evidence="1">
        <name>NAD(+)</name>
        <dbReference type="ChEBI" id="CHEBI:57540"/>
    </cofactor>
</comment>
<organism evidence="6 7">
    <name type="scientific">Parablautia intestinalis</name>
    <dbReference type="NCBI Taxonomy" id="2320100"/>
    <lineage>
        <taxon>Bacteria</taxon>
        <taxon>Bacillati</taxon>
        <taxon>Bacillota</taxon>
        <taxon>Clostridia</taxon>
        <taxon>Lachnospirales</taxon>
        <taxon>Lachnospiraceae</taxon>
        <taxon>Parablautia</taxon>
    </lineage>
</organism>